<name>A0A1I3AG28_9FIRM</name>
<organism evidence="1 2">
    <name type="scientific">Tindallia magadiensis</name>
    <dbReference type="NCBI Taxonomy" id="69895"/>
    <lineage>
        <taxon>Bacteria</taxon>
        <taxon>Bacillati</taxon>
        <taxon>Bacillota</taxon>
        <taxon>Clostridia</taxon>
        <taxon>Peptostreptococcales</taxon>
        <taxon>Tindalliaceae</taxon>
        <taxon>Tindallia</taxon>
    </lineage>
</organism>
<protein>
    <submittedName>
        <fullName evidence="1">Uncharacterized protein</fullName>
    </submittedName>
</protein>
<gene>
    <name evidence="1" type="ORF">SAMN05192551_101185</name>
</gene>
<proteinExistence type="predicted"/>
<keyword evidence="2" id="KW-1185">Reference proteome</keyword>
<dbReference type="EMBL" id="FOQA01000001">
    <property type="protein sequence ID" value="SFH48880.1"/>
    <property type="molecule type" value="Genomic_DNA"/>
</dbReference>
<evidence type="ECO:0000313" key="2">
    <source>
        <dbReference type="Proteomes" id="UP000199287"/>
    </source>
</evidence>
<evidence type="ECO:0000313" key="1">
    <source>
        <dbReference type="EMBL" id="SFH48880.1"/>
    </source>
</evidence>
<sequence>MKERFKLDKLRIHKKIAKKLNLTRNYEPKTKVHSIIRYRCTSVISFDKKMFLMDLTYTDSA</sequence>
<accession>A0A1I3AG28</accession>
<reference evidence="2" key="1">
    <citation type="submission" date="2016-10" db="EMBL/GenBank/DDBJ databases">
        <authorList>
            <person name="Varghese N."/>
            <person name="Submissions S."/>
        </authorList>
    </citation>
    <scope>NUCLEOTIDE SEQUENCE [LARGE SCALE GENOMIC DNA]</scope>
    <source>
        <strain evidence="2">Z-7934</strain>
    </source>
</reference>
<dbReference type="AlphaFoldDB" id="A0A1I3AG28"/>
<dbReference type="Proteomes" id="UP000199287">
    <property type="component" value="Unassembled WGS sequence"/>
</dbReference>
<dbReference type="STRING" id="69895.SAMN05192551_101185"/>